<feature type="transmembrane region" description="Helical" evidence="1">
    <location>
        <begin position="276"/>
        <end position="295"/>
    </location>
</feature>
<evidence type="ECO:0000313" key="3">
    <source>
        <dbReference type="Proteomes" id="UP000265515"/>
    </source>
</evidence>
<feature type="transmembrane region" description="Helical" evidence="1">
    <location>
        <begin position="224"/>
        <end position="242"/>
    </location>
</feature>
<proteinExistence type="predicted"/>
<keyword evidence="3" id="KW-1185">Reference proteome</keyword>
<comment type="caution">
    <text evidence="2">The sequence shown here is derived from an EMBL/GenBank/DDBJ whole genome shotgun (WGS) entry which is preliminary data.</text>
</comment>
<protein>
    <submittedName>
        <fullName evidence="2">Uncharacterized protein</fullName>
    </submittedName>
</protein>
<feature type="transmembrane region" description="Helical" evidence="1">
    <location>
        <begin position="354"/>
        <end position="376"/>
    </location>
</feature>
<dbReference type="AlphaFoldDB" id="A0A388KSD0"/>
<dbReference type="Proteomes" id="UP000265515">
    <property type="component" value="Unassembled WGS sequence"/>
</dbReference>
<accession>A0A388KSD0</accession>
<keyword evidence="1" id="KW-1133">Transmembrane helix</keyword>
<sequence>MQNFNSAGATRRCSLRFRLLRYYFPCEQLALFFFQLGGGGGRGAVKGSTEFLDQQFRPCQPFVVECLIFGVNTVRTLHIPIVDESIFCILFYLVQEFIDHQDNRCTDVHPVNRLHIAVLFDSGQNPRDAGAVKFVVGAAPFVDVVGGGTAPAALARENGVGRRILYVAVLVPAPHCAYFDDVATAGVVAAVLLQLAVAVVGVGAIPAAASVGVAVAVAPLGLDPGIVVAIHVVVVAVFAAVAQGAENAVVVATVAVVELSPFAPAVPSAGVDASSAAALAAGVDAVVVVAVVAVVVATAFDLVVPSAGVVVTSTAALAAVAISEFPGAVAVEVAAVVVTSASAPVVVRVAATRFAPAVPCAGAVVASAAGLAGVALPEIGDAAAV</sequence>
<dbReference type="EMBL" id="BFEA01000173">
    <property type="protein sequence ID" value="GBG72843.1"/>
    <property type="molecule type" value="Genomic_DNA"/>
</dbReference>
<gene>
    <name evidence="2" type="ORF">CBR_g12563</name>
</gene>
<feature type="transmembrane region" description="Helical" evidence="1">
    <location>
        <begin position="302"/>
        <end position="322"/>
    </location>
</feature>
<keyword evidence="1" id="KW-0812">Transmembrane</keyword>
<name>A0A388KSD0_CHABU</name>
<keyword evidence="1" id="KW-0472">Membrane</keyword>
<dbReference type="Gramene" id="GBG72843">
    <property type="protein sequence ID" value="GBG72843"/>
    <property type="gene ID" value="CBR_g12563"/>
</dbReference>
<feature type="transmembrane region" description="Helical" evidence="1">
    <location>
        <begin position="249"/>
        <end position="270"/>
    </location>
</feature>
<organism evidence="2 3">
    <name type="scientific">Chara braunii</name>
    <name type="common">Braun's stonewort</name>
    <dbReference type="NCBI Taxonomy" id="69332"/>
    <lineage>
        <taxon>Eukaryota</taxon>
        <taxon>Viridiplantae</taxon>
        <taxon>Streptophyta</taxon>
        <taxon>Charophyceae</taxon>
        <taxon>Charales</taxon>
        <taxon>Characeae</taxon>
        <taxon>Chara</taxon>
    </lineage>
</organism>
<reference evidence="2 3" key="1">
    <citation type="journal article" date="2018" name="Cell">
        <title>The Chara Genome: Secondary Complexity and Implications for Plant Terrestrialization.</title>
        <authorList>
            <person name="Nishiyama T."/>
            <person name="Sakayama H."/>
            <person name="Vries J.D."/>
            <person name="Buschmann H."/>
            <person name="Saint-Marcoux D."/>
            <person name="Ullrich K.K."/>
            <person name="Haas F.B."/>
            <person name="Vanderstraeten L."/>
            <person name="Becker D."/>
            <person name="Lang D."/>
            <person name="Vosolsobe S."/>
            <person name="Rombauts S."/>
            <person name="Wilhelmsson P.K.I."/>
            <person name="Janitza P."/>
            <person name="Kern R."/>
            <person name="Heyl A."/>
            <person name="Rumpler F."/>
            <person name="Villalobos L.I.A.C."/>
            <person name="Clay J.M."/>
            <person name="Skokan R."/>
            <person name="Toyoda A."/>
            <person name="Suzuki Y."/>
            <person name="Kagoshima H."/>
            <person name="Schijlen E."/>
            <person name="Tajeshwar N."/>
            <person name="Catarino B."/>
            <person name="Hetherington A.J."/>
            <person name="Saltykova A."/>
            <person name="Bonnot C."/>
            <person name="Breuninger H."/>
            <person name="Symeonidi A."/>
            <person name="Radhakrishnan G.V."/>
            <person name="Van Nieuwerburgh F."/>
            <person name="Deforce D."/>
            <person name="Chang C."/>
            <person name="Karol K.G."/>
            <person name="Hedrich R."/>
            <person name="Ulvskov P."/>
            <person name="Glockner G."/>
            <person name="Delwiche C.F."/>
            <person name="Petrasek J."/>
            <person name="Van de Peer Y."/>
            <person name="Friml J."/>
            <person name="Beilby M."/>
            <person name="Dolan L."/>
            <person name="Kohara Y."/>
            <person name="Sugano S."/>
            <person name="Fujiyama A."/>
            <person name="Delaux P.-M."/>
            <person name="Quint M."/>
            <person name="TheiBen G."/>
            <person name="Hagemann M."/>
            <person name="Harholt J."/>
            <person name="Dunand C."/>
            <person name="Zachgo S."/>
            <person name="Langdale J."/>
            <person name="Maumus F."/>
            <person name="Straeten D.V.D."/>
            <person name="Gould S.B."/>
            <person name="Rensing S.A."/>
        </authorList>
    </citation>
    <scope>NUCLEOTIDE SEQUENCE [LARGE SCALE GENOMIC DNA]</scope>
    <source>
        <strain evidence="2 3">S276</strain>
    </source>
</reference>
<evidence type="ECO:0000256" key="1">
    <source>
        <dbReference type="SAM" id="Phobius"/>
    </source>
</evidence>
<feature type="transmembrane region" description="Helical" evidence="1">
    <location>
        <begin position="328"/>
        <end position="347"/>
    </location>
</feature>
<evidence type="ECO:0000313" key="2">
    <source>
        <dbReference type="EMBL" id="GBG72843.1"/>
    </source>
</evidence>